<accession>A0A0E9RVG5</accession>
<reference evidence="1" key="2">
    <citation type="journal article" date="2015" name="Fish Shellfish Immunol.">
        <title>Early steps in the European eel (Anguilla anguilla)-Vibrio vulnificus interaction in the gills: Role of the RtxA13 toxin.</title>
        <authorList>
            <person name="Callol A."/>
            <person name="Pajuelo D."/>
            <person name="Ebbesson L."/>
            <person name="Teles M."/>
            <person name="MacKenzie S."/>
            <person name="Amaro C."/>
        </authorList>
    </citation>
    <scope>NUCLEOTIDE SEQUENCE</scope>
</reference>
<proteinExistence type="predicted"/>
<name>A0A0E9RVG5_ANGAN</name>
<dbReference type="EMBL" id="GBXM01076092">
    <property type="protein sequence ID" value="JAH32485.1"/>
    <property type="molecule type" value="Transcribed_RNA"/>
</dbReference>
<organism evidence="1">
    <name type="scientific">Anguilla anguilla</name>
    <name type="common">European freshwater eel</name>
    <name type="synonym">Muraena anguilla</name>
    <dbReference type="NCBI Taxonomy" id="7936"/>
    <lineage>
        <taxon>Eukaryota</taxon>
        <taxon>Metazoa</taxon>
        <taxon>Chordata</taxon>
        <taxon>Craniata</taxon>
        <taxon>Vertebrata</taxon>
        <taxon>Euteleostomi</taxon>
        <taxon>Actinopterygii</taxon>
        <taxon>Neopterygii</taxon>
        <taxon>Teleostei</taxon>
        <taxon>Anguilliformes</taxon>
        <taxon>Anguillidae</taxon>
        <taxon>Anguilla</taxon>
    </lineage>
</organism>
<reference evidence="1" key="1">
    <citation type="submission" date="2014-11" db="EMBL/GenBank/DDBJ databases">
        <authorList>
            <person name="Amaro Gonzalez C."/>
        </authorList>
    </citation>
    <scope>NUCLEOTIDE SEQUENCE</scope>
</reference>
<evidence type="ECO:0000313" key="1">
    <source>
        <dbReference type="EMBL" id="JAH32485.1"/>
    </source>
</evidence>
<protein>
    <submittedName>
        <fullName evidence="1">Uncharacterized protein</fullName>
    </submittedName>
</protein>
<dbReference type="AlphaFoldDB" id="A0A0E9RVG5"/>
<sequence length="35" mass="4040">MSHYACNRQQLLQRCSVVLVHSPGSYCQLSRLTFL</sequence>